<feature type="region of interest" description="Disordered" evidence="1">
    <location>
        <begin position="878"/>
        <end position="900"/>
    </location>
</feature>
<feature type="compositionally biased region" description="Polar residues" evidence="1">
    <location>
        <begin position="769"/>
        <end position="805"/>
    </location>
</feature>
<dbReference type="EMBL" id="JAYRBN010000114">
    <property type="protein sequence ID" value="KAL2723276.1"/>
    <property type="molecule type" value="Genomic_DNA"/>
</dbReference>
<feature type="compositionally biased region" description="Polar residues" evidence="1">
    <location>
        <begin position="326"/>
        <end position="338"/>
    </location>
</feature>
<protein>
    <submittedName>
        <fullName evidence="2">Serine-rich adhesin for platelets-like</fullName>
    </submittedName>
</protein>
<feature type="region of interest" description="Disordered" evidence="1">
    <location>
        <begin position="972"/>
        <end position="991"/>
    </location>
</feature>
<evidence type="ECO:0000256" key="1">
    <source>
        <dbReference type="SAM" id="MobiDB-lite"/>
    </source>
</evidence>
<dbReference type="Proteomes" id="UP001607303">
    <property type="component" value="Unassembled WGS sequence"/>
</dbReference>
<comment type="caution">
    <text evidence="2">The sequence shown here is derived from an EMBL/GenBank/DDBJ whole genome shotgun (WGS) entry which is preliminary data.</text>
</comment>
<feature type="compositionally biased region" description="Basic and acidic residues" evidence="1">
    <location>
        <begin position="421"/>
        <end position="430"/>
    </location>
</feature>
<reference evidence="2 3" key="1">
    <citation type="journal article" date="2024" name="Ann. Entomol. Soc. Am.">
        <title>Genomic analyses of the southern and eastern yellowjacket wasps (Hymenoptera: Vespidae) reveal evolutionary signatures of social life.</title>
        <authorList>
            <person name="Catto M.A."/>
            <person name="Caine P.B."/>
            <person name="Orr S.E."/>
            <person name="Hunt B.G."/>
            <person name="Goodisman M.A.D."/>
        </authorList>
    </citation>
    <scope>NUCLEOTIDE SEQUENCE [LARGE SCALE GENOMIC DNA]</scope>
    <source>
        <strain evidence="2">232</strain>
        <tissue evidence="2">Head and thorax</tissue>
    </source>
</reference>
<feature type="compositionally biased region" description="Acidic residues" evidence="1">
    <location>
        <begin position="369"/>
        <end position="380"/>
    </location>
</feature>
<gene>
    <name evidence="2" type="ORF">V1477_019127</name>
</gene>
<sequence length="1318" mass="149303">MNNDGILDRNDAVKVQATPDALTCLSKLTVDKTERNNLYEEVSSSGSSPSALKKRLQNLPSFTNESARSIDFITSLNHRLSHSHRLDSPKSYNEKNDEETFVNESSPASRPVQGARARRRAKIRSEILEEIDKSLSVAHPKVTNLLNLLAKKENESEQIKSSMESLASTKMADIKDISMLQFQPATTFTGSLTSRSCYYNDDERKHEATPRQSKSAKENRIAYDVKCNRSLKNKVELNPTLYLSANNVRPMKCGGYRPYAGVILKNLSSSSESESVNEPASYVSQRINSPATNTELSSPIPKNAVDERVLSVLSARSDYNQELPSFRSFQETSRSETVNNRDRKRSNTKIFENNVNTFAKNIVPYLDDSPTDGEEIEERNDLDSLPPRSASTSSRSKMVWTEKGKEDEGSYALASENEGQEDGRSSREENFRSIDDLNVFSKRQMDRRNFSCPSSAKNVVEREDLFSATNSARFCSEGHSPDPTSCDNKKEKISSFLNIRLTENLETSNASDNERQDNTSVPSLPLYSEDVSCSTSVGSKTYTQNRSLDNSALTKALSNVSSMLNSRDKENASTRTRYRSFDDSENADTSESSVILAKTWQEPVSTECRNVYESYNEFDIGKQARRAFSAPSSKLPAERSEDNVKIDLRTEEESNIDKINNLRTYGQDGQRCKSVGMSRQEMIYVKENLNEYSDSFYPTKTNLTESLGNLNYVEEYQTCGDPLEMSYSQEEDYNTYPLEYLITSMYPRQSHLSILQEESETRLEENSRSESAIGNKDSSTVNSNCNNIDRSESVRMSTNSSTNQNVEDEALSLDETKNESDHSKSEKKDLAVCASNEKHCSLTKEISMEMVHQWSIQKLPMCTNSSSTCSSGINKKLGVQEEDKTKDANEEGDNEFRTDKSPDVVAIDTSEKVEGIGGEGTIITWTTSDESSKLQFPKTIQPESAMFIIQKVHEICTVPPKVSYSTSKLQCASERTNKSPRSKSKKSQDRFPFTISETKSMVSTRHEVGSKQGHCESVCNKTRSLETFREFTYPTVIDFSRPNFDYFIYSERQEQRNILPKMKGFVRRFSKKLKVPRRHNDDRDKETSTKVIYQNQECQNDSLPESSSDESTIEESQWIVPRSGNTRSSIISSGKSLKKTMSLENLTLSSEYPRRRYDRDDQWVKELKEQSSQRTTSSKERFSIFSPRSSNTTLVEDFSKVSTRLRDKGFECTTCKKNEDHVKASVSSSPSNLIKTNLNEMQNERNPDTDEISTNAESGCICFKFYRMLICSLFVSSKDRGPSPAIPNDSLIEIKRKKYRFSLKKNRDDLFRTLGTRP</sequence>
<feature type="compositionally biased region" description="Basic and acidic residues" evidence="1">
    <location>
        <begin position="84"/>
        <end position="95"/>
    </location>
</feature>
<organism evidence="2 3">
    <name type="scientific">Vespula maculifrons</name>
    <name type="common">Eastern yellow jacket</name>
    <name type="synonym">Wasp</name>
    <dbReference type="NCBI Taxonomy" id="7453"/>
    <lineage>
        <taxon>Eukaryota</taxon>
        <taxon>Metazoa</taxon>
        <taxon>Ecdysozoa</taxon>
        <taxon>Arthropoda</taxon>
        <taxon>Hexapoda</taxon>
        <taxon>Insecta</taxon>
        <taxon>Pterygota</taxon>
        <taxon>Neoptera</taxon>
        <taxon>Endopterygota</taxon>
        <taxon>Hymenoptera</taxon>
        <taxon>Apocrita</taxon>
        <taxon>Aculeata</taxon>
        <taxon>Vespoidea</taxon>
        <taxon>Vespidae</taxon>
        <taxon>Vespinae</taxon>
        <taxon>Vespula</taxon>
    </lineage>
</organism>
<feature type="region of interest" description="Disordered" evidence="1">
    <location>
        <begin position="326"/>
        <end position="349"/>
    </location>
</feature>
<accession>A0ABD2AS95</accession>
<feature type="region of interest" description="Disordered" evidence="1">
    <location>
        <begin position="83"/>
        <end position="117"/>
    </location>
</feature>
<feature type="region of interest" description="Disordered" evidence="1">
    <location>
        <begin position="505"/>
        <end position="527"/>
    </location>
</feature>
<feature type="region of interest" description="Disordered" evidence="1">
    <location>
        <begin position="756"/>
        <end position="830"/>
    </location>
</feature>
<evidence type="ECO:0000313" key="2">
    <source>
        <dbReference type="EMBL" id="KAL2723276.1"/>
    </source>
</evidence>
<name>A0ABD2AS95_VESMC</name>
<proteinExistence type="predicted"/>
<feature type="region of interest" description="Disordered" evidence="1">
    <location>
        <begin position="562"/>
        <end position="588"/>
    </location>
</feature>
<keyword evidence="3" id="KW-1185">Reference proteome</keyword>
<evidence type="ECO:0000313" key="3">
    <source>
        <dbReference type="Proteomes" id="UP001607303"/>
    </source>
</evidence>
<feature type="region of interest" description="Disordered" evidence="1">
    <location>
        <begin position="1095"/>
        <end position="1119"/>
    </location>
</feature>
<feature type="region of interest" description="Disordered" evidence="1">
    <location>
        <begin position="363"/>
        <end position="430"/>
    </location>
</feature>
<feature type="compositionally biased region" description="Basic and acidic residues" evidence="1">
    <location>
        <begin position="814"/>
        <end position="830"/>
    </location>
</feature>
<feature type="compositionally biased region" description="Polar residues" evidence="1">
    <location>
        <begin position="1095"/>
        <end position="1104"/>
    </location>
</feature>
<feature type="compositionally biased region" description="Basic and acidic residues" evidence="1">
    <location>
        <begin position="759"/>
        <end position="768"/>
    </location>
</feature>